<reference evidence="1 2" key="1">
    <citation type="submission" date="2014-02" db="EMBL/GenBank/DDBJ databases">
        <title>The genome sequence of Colletotrichum salicis CBS 607.94.</title>
        <authorList>
            <person name="Baroncelli R."/>
            <person name="Thon M.R."/>
        </authorList>
    </citation>
    <scope>NUCLEOTIDE SEQUENCE [LARGE SCALE GENOMIC DNA]</scope>
    <source>
        <strain evidence="1 2">CBS 607.94</strain>
    </source>
</reference>
<accession>A0A135S5S1</accession>
<protein>
    <recommendedName>
        <fullName evidence="3">Aspartate/glutamate racemase family protein</fullName>
    </recommendedName>
</protein>
<proteinExistence type="predicted"/>
<dbReference type="Proteomes" id="UP000070121">
    <property type="component" value="Unassembled WGS sequence"/>
</dbReference>
<evidence type="ECO:0000313" key="2">
    <source>
        <dbReference type="Proteomes" id="UP000070121"/>
    </source>
</evidence>
<evidence type="ECO:0000313" key="1">
    <source>
        <dbReference type="EMBL" id="KXH31268.1"/>
    </source>
</evidence>
<dbReference type="EMBL" id="JFFI01002514">
    <property type="protein sequence ID" value="KXH31268.1"/>
    <property type="molecule type" value="Genomic_DNA"/>
</dbReference>
<evidence type="ECO:0008006" key="3">
    <source>
        <dbReference type="Google" id="ProtNLM"/>
    </source>
</evidence>
<sequence>MAEAMQSPPPLGFIAIEVDIHRPPGDPYNDRTWPFPLIREMAEGSKVSQVVTSSSYDSTFIDRFVDAGLRLAARGCVGIITSCGFLALAQAELTARLPIPIATSSLAQLPSILPLLPPGNSVGVLTYDESRLGSHHLASFVPEQSLPKIIVRGVPAEGHLRGTIGKGAPYVHEDIEAELVAVARDFVASRPDIRILVLECTNMPPFSEAIYKALGGKIPIYDVYIMGQWFYSGLGEVHTTSFAFDWVTLSHRHRRVAARLEEDIVIYDYEAHRKAAQPDFAIDAFQATRKPR</sequence>
<keyword evidence="2" id="KW-1185">Reference proteome</keyword>
<name>A0A135S5S1_9PEZI</name>
<dbReference type="AlphaFoldDB" id="A0A135S5S1"/>
<comment type="caution">
    <text evidence="1">The sequence shown here is derived from an EMBL/GenBank/DDBJ whole genome shotgun (WGS) entry which is preliminary data.</text>
</comment>
<dbReference type="OrthoDB" id="412093at2759"/>
<dbReference type="Gene3D" id="3.10.129.10">
    <property type="entry name" value="Hotdog Thioesterase"/>
    <property type="match status" value="1"/>
</dbReference>
<gene>
    <name evidence="1" type="ORF">CSAL01_02865</name>
</gene>
<organism evidence="1 2">
    <name type="scientific">Colletotrichum salicis</name>
    <dbReference type="NCBI Taxonomy" id="1209931"/>
    <lineage>
        <taxon>Eukaryota</taxon>
        <taxon>Fungi</taxon>
        <taxon>Dikarya</taxon>
        <taxon>Ascomycota</taxon>
        <taxon>Pezizomycotina</taxon>
        <taxon>Sordariomycetes</taxon>
        <taxon>Hypocreomycetidae</taxon>
        <taxon>Glomerellales</taxon>
        <taxon>Glomerellaceae</taxon>
        <taxon>Colletotrichum</taxon>
        <taxon>Colletotrichum acutatum species complex</taxon>
    </lineage>
</organism>